<keyword evidence="1" id="KW-0040">ANK repeat</keyword>
<evidence type="ECO:0000256" key="2">
    <source>
        <dbReference type="SAM" id="Coils"/>
    </source>
</evidence>
<protein>
    <recommendedName>
        <fullName evidence="6">Fungal N-terminal domain-containing protein</fullName>
    </recommendedName>
</protein>
<evidence type="ECO:0000256" key="3">
    <source>
        <dbReference type="SAM" id="MobiDB-lite"/>
    </source>
</evidence>
<dbReference type="Proteomes" id="UP001220324">
    <property type="component" value="Unassembled WGS sequence"/>
</dbReference>
<dbReference type="Pfam" id="PF13637">
    <property type="entry name" value="Ank_4"/>
    <property type="match status" value="1"/>
</dbReference>
<feature type="coiled-coil region" evidence="2">
    <location>
        <begin position="115"/>
        <end position="142"/>
    </location>
</feature>
<evidence type="ECO:0008006" key="6">
    <source>
        <dbReference type="Google" id="ProtNLM"/>
    </source>
</evidence>
<accession>A0AAD6GAI5</accession>
<keyword evidence="2" id="KW-0175">Coiled coil</keyword>
<keyword evidence="5" id="KW-1185">Reference proteome</keyword>
<dbReference type="Gene3D" id="1.25.40.20">
    <property type="entry name" value="Ankyrin repeat-containing domain"/>
    <property type="match status" value="1"/>
</dbReference>
<feature type="region of interest" description="Disordered" evidence="3">
    <location>
        <begin position="173"/>
        <end position="192"/>
    </location>
</feature>
<dbReference type="InterPro" id="IPR036770">
    <property type="entry name" value="Ankyrin_rpt-contain_sf"/>
</dbReference>
<name>A0AAD6GAI5_9EURO</name>
<organism evidence="4 5">
    <name type="scientific">Penicillium frequentans</name>
    <dbReference type="NCBI Taxonomy" id="3151616"/>
    <lineage>
        <taxon>Eukaryota</taxon>
        <taxon>Fungi</taxon>
        <taxon>Dikarya</taxon>
        <taxon>Ascomycota</taxon>
        <taxon>Pezizomycotina</taxon>
        <taxon>Eurotiomycetes</taxon>
        <taxon>Eurotiomycetidae</taxon>
        <taxon>Eurotiales</taxon>
        <taxon>Aspergillaceae</taxon>
        <taxon>Penicillium</taxon>
    </lineage>
</organism>
<gene>
    <name evidence="4" type="ORF">N7494_012373</name>
</gene>
<dbReference type="PROSITE" id="PS50088">
    <property type="entry name" value="ANK_REPEAT"/>
    <property type="match status" value="1"/>
</dbReference>
<evidence type="ECO:0000313" key="4">
    <source>
        <dbReference type="EMBL" id="KAJ5525723.1"/>
    </source>
</evidence>
<feature type="repeat" description="ANK" evidence="1">
    <location>
        <begin position="284"/>
        <end position="317"/>
    </location>
</feature>
<proteinExistence type="predicted"/>
<dbReference type="PROSITE" id="PS50297">
    <property type="entry name" value="ANK_REP_REGION"/>
    <property type="match status" value="1"/>
</dbReference>
<comment type="caution">
    <text evidence="4">The sequence shown here is derived from an EMBL/GenBank/DDBJ whole genome shotgun (WGS) entry which is preliminary data.</text>
</comment>
<sequence>MAEVIGVVSSAITFATVVAQVTNSIIRIKECWSQFRDAPDDLKYLMRELEHFGLIFANIEEDLSQEDLASALKNSKHVMQSLQFSREAATSLQELSDEMMRDMSSSSGLRKSYAVAKAVMKRGKLEKRMARLRNAIQSLSLSQQCYTRALIRVQPDLIAKKLVQGKSTTPDFKLKACPHQNRPRGDTPELLNHPTERALQGEISNHSYTSKYSWRLSLPTWLCTKALEVYGERLCYGWQWVFRTHNTIPSTSKVFKLAIAGDVEGLQKLFAMGQASPFDRADGYGLTLLHYAVARPRNERVLKFLLDQGLDPSSTITSLHGENETPLFLLFHLYVFYSATQDELTIRRKK</sequence>
<dbReference type="EMBL" id="JAQIZZ010000008">
    <property type="protein sequence ID" value="KAJ5525723.1"/>
    <property type="molecule type" value="Genomic_DNA"/>
</dbReference>
<dbReference type="SUPFAM" id="SSF48403">
    <property type="entry name" value="Ankyrin repeat"/>
    <property type="match status" value="1"/>
</dbReference>
<dbReference type="SMART" id="SM00248">
    <property type="entry name" value="ANK"/>
    <property type="match status" value="1"/>
</dbReference>
<evidence type="ECO:0000313" key="5">
    <source>
        <dbReference type="Proteomes" id="UP001220324"/>
    </source>
</evidence>
<evidence type="ECO:0000256" key="1">
    <source>
        <dbReference type="PROSITE-ProRule" id="PRU00023"/>
    </source>
</evidence>
<reference evidence="4 5" key="1">
    <citation type="journal article" date="2023" name="IMA Fungus">
        <title>Comparative genomic study of the Penicillium genus elucidates a diverse pangenome and 15 lateral gene transfer events.</title>
        <authorList>
            <person name="Petersen C."/>
            <person name="Sorensen T."/>
            <person name="Nielsen M.R."/>
            <person name="Sondergaard T.E."/>
            <person name="Sorensen J.L."/>
            <person name="Fitzpatrick D.A."/>
            <person name="Frisvad J.C."/>
            <person name="Nielsen K.L."/>
        </authorList>
    </citation>
    <scope>NUCLEOTIDE SEQUENCE [LARGE SCALE GENOMIC DNA]</scope>
    <source>
        <strain evidence="4 5">IBT 35679</strain>
    </source>
</reference>
<dbReference type="InterPro" id="IPR002110">
    <property type="entry name" value="Ankyrin_rpt"/>
</dbReference>
<dbReference type="AlphaFoldDB" id="A0AAD6GAI5"/>